<feature type="compositionally biased region" description="Low complexity" evidence="6">
    <location>
        <begin position="208"/>
        <end position="218"/>
    </location>
</feature>
<dbReference type="AlphaFoldDB" id="A0AAV8YPS2"/>
<evidence type="ECO:0000313" key="8">
    <source>
        <dbReference type="Proteomes" id="UP001162162"/>
    </source>
</evidence>
<protein>
    <recommendedName>
        <fullName evidence="9">STE20-like serine/threonine-protein kinase</fullName>
    </recommendedName>
</protein>
<proteinExistence type="predicted"/>
<dbReference type="Pfam" id="PF12474">
    <property type="entry name" value="PKK"/>
    <property type="match status" value="1"/>
</dbReference>
<keyword evidence="4" id="KW-0418">Kinase</keyword>
<evidence type="ECO:0000256" key="3">
    <source>
        <dbReference type="ARBA" id="ARBA00022679"/>
    </source>
</evidence>
<dbReference type="PANTHER" id="PTHR46538:SF3">
    <property type="entry name" value="PROTEIN KINASE DOMAIN-CONTAINING PROTEIN"/>
    <property type="match status" value="1"/>
</dbReference>
<organism evidence="7 8">
    <name type="scientific">Aromia moschata</name>
    <dbReference type="NCBI Taxonomy" id="1265417"/>
    <lineage>
        <taxon>Eukaryota</taxon>
        <taxon>Metazoa</taxon>
        <taxon>Ecdysozoa</taxon>
        <taxon>Arthropoda</taxon>
        <taxon>Hexapoda</taxon>
        <taxon>Insecta</taxon>
        <taxon>Pterygota</taxon>
        <taxon>Neoptera</taxon>
        <taxon>Endopterygota</taxon>
        <taxon>Coleoptera</taxon>
        <taxon>Polyphaga</taxon>
        <taxon>Cucujiformia</taxon>
        <taxon>Chrysomeloidea</taxon>
        <taxon>Cerambycidae</taxon>
        <taxon>Cerambycinae</taxon>
        <taxon>Callichromatini</taxon>
        <taxon>Aromia</taxon>
    </lineage>
</organism>
<keyword evidence="8" id="KW-1185">Reference proteome</keyword>
<feature type="region of interest" description="Disordered" evidence="6">
    <location>
        <begin position="194"/>
        <end position="219"/>
    </location>
</feature>
<keyword evidence="2" id="KW-0597">Phosphoprotein</keyword>
<evidence type="ECO:0000256" key="4">
    <source>
        <dbReference type="ARBA" id="ARBA00022777"/>
    </source>
</evidence>
<feature type="coiled-coil region" evidence="5">
    <location>
        <begin position="86"/>
        <end position="145"/>
    </location>
</feature>
<dbReference type="GO" id="GO:0004674">
    <property type="term" value="F:protein serine/threonine kinase activity"/>
    <property type="evidence" value="ECO:0007669"/>
    <property type="project" value="UniProtKB-KW"/>
</dbReference>
<keyword evidence="5" id="KW-0175">Coiled coil</keyword>
<gene>
    <name evidence="7" type="ORF">NQ318_021027</name>
</gene>
<accession>A0AAV8YPS2</accession>
<feature type="coiled-coil region" evidence="5">
    <location>
        <begin position="17"/>
        <end position="44"/>
    </location>
</feature>
<evidence type="ECO:0000256" key="2">
    <source>
        <dbReference type="ARBA" id="ARBA00022553"/>
    </source>
</evidence>
<dbReference type="InterPro" id="IPR022165">
    <property type="entry name" value="PKK"/>
</dbReference>
<evidence type="ECO:0000256" key="5">
    <source>
        <dbReference type="SAM" id="Coils"/>
    </source>
</evidence>
<keyword evidence="3" id="KW-0808">Transferase</keyword>
<keyword evidence="1" id="KW-0723">Serine/threonine-protein kinase</keyword>
<name>A0AAV8YPS2_9CUCU</name>
<comment type="caution">
    <text evidence="7">The sequence shown here is derived from an EMBL/GenBank/DDBJ whole genome shotgun (WGS) entry which is preliminary data.</text>
</comment>
<evidence type="ECO:0000313" key="7">
    <source>
        <dbReference type="EMBL" id="KAJ8952709.1"/>
    </source>
</evidence>
<evidence type="ECO:0000256" key="1">
    <source>
        <dbReference type="ARBA" id="ARBA00022527"/>
    </source>
</evidence>
<dbReference type="InterPro" id="IPR051585">
    <property type="entry name" value="STE20_Ser/Thr_Kinases"/>
</dbReference>
<evidence type="ECO:0008006" key="9">
    <source>
        <dbReference type="Google" id="ProtNLM"/>
    </source>
</evidence>
<sequence length="258" mass="30511">MKRQIKEIFILQRHQMITRHEKEKEQIKRRAARKEEELLKKQSIEKRSLPKRIRAEMKAREAMFRESMRISISGASDPDAEKNRFKEFQEKEKKRYQAEQQRFELKHQRQLEELRAMSEATIKELEQLQNEKRKMLLEHETLKLKQREEAFSIELKEWKAKLQPRKKKLEEELFREMRSAKYIHYLPKLSIPEAGSSSTDAIPEPETPVASASSVPSSPFIPDVQRASWGHQRTWSTGVISDRSFAFSSFDSKPDSAA</sequence>
<dbReference type="PANTHER" id="PTHR46538">
    <property type="entry name" value="PROTEIN KINASE DOMAIN-CONTAINING PROTEIN"/>
    <property type="match status" value="1"/>
</dbReference>
<evidence type="ECO:0000256" key="6">
    <source>
        <dbReference type="SAM" id="MobiDB-lite"/>
    </source>
</evidence>
<dbReference type="EMBL" id="JAPWTK010000065">
    <property type="protein sequence ID" value="KAJ8952709.1"/>
    <property type="molecule type" value="Genomic_DNA"/>
</dbReference>
<dbReference type="Proteomes" id="UP001162162">
    <property type="component" value="Unassembled WGS sequence"/>
</dbReference>
<reference evidence="7" key="1">
    <citation type="journal article" date="2023" name="Insect Mol. Biol.">
        <title>Genome sequencing provides insights into the evolution of gene families encoding plant cell wall-degrading enzymes in longhorned beetles.</title>
        <authorList>
            <person name="Shin N.R."/>
            <person name="Okamura Y."/>
            <person name="Kirsch R."/>
            <person name="Pauchet Y."/>
        </authorList>
    </citation>
    <scope>NUCLEOTIDE SEQUENCE</scope>
    <source>
        <strain evidence="7">AMC_N1</strain>
    </source>
</reference>